<comment type="caution">
    <text evidence="3">The sequence shown here is derived from an EMBL/GenBank/DDBJ whole genome shotgun (WGS) entry which is preliminary data.</text>
</comment>
<evidence type="ECO:0000313" key="3">
    <source>
        <dbReference type="EMBL" id="MEE2051764.1"/>
    </source>
</evidence>
<keyword evidence="2" id="KW-1133">Transmembrane helix</keyword>
<feature type="compositionally biased region" description="Low complexity" evidence="1">
    <location>
        <begin position="54"/>
        <end position="66"/>
    </location>
</feature>
<organism evidence="3 4">
    <name type="scientific">Nocardiopsis tropica</name>
    <dbReference type="NCBI Taxonomy" id="109330"/>
    <lineage>
        <taxon>Bacteria</taxon>
        <taxon>Bacillati</taxon>
        <taxon>Actinomycetota</taxon>
        <taxon>Actinomycetes</taxon>
        <taxon>Streptosporangiales</taxon>
        <taxon>Nocardiopsidaceae</taxon>
        <taxon>Nocardiopsis</taxon>
    </lineage>
</organism>
<keyword evidence="2" id="KW-0472">Membrane</keyword>
<feature type="transmembrane region" description="Helical" evidence="2">
    <location>
        <begin position="15"/>
        <end position="36"/>
    </location>
</feature>
<evidence type="ECO:0000256" key="2">
    <source>
        <dbReference type="SAM" id="Phobius"/>
    </source>
</evidence>
<evidence type="ECO:0000256" key="1">
    <source>
        <dbReference type="SAM" id="MobiDB-lite"/>
    </source>
</evidence>
<evidence type="ECO:0008006" key="5">
    <source>
        <dbReference type="Google" id="ProtNLM"/>
    </source>
</evidence>
<accession>A0ABU7KRZ0</accession>
<protein>
    <recommendedName>
        <fullName evidence="5">Mce-associated membrane protein</fullName>
    </recommendedName>
</protein>
<name>A0ABU7KRZ0_9ACTN</name>
<feature type="region of interest" description="Disordered" evidence="1">
    <location>
        <begin position="40"/>
        <end position="70"/>
    </location>
</feature>
<dbReference type="EMBL" id="JAUUCC010000034">
    <property type="protein sequence ID" value="MEE2051764.1"/>
    <property type="molecule type" value="Genomic_DNA"/>
</dbReference>
<reference evidence="3 4" key="1">
    <citation type="submission" date="2023-07" db="EMBL/GenBank/DDBJ databases">
        <authorList>
            <person name="Girao M."/>
            <person name="Carvalho M.F."/>
        </authorList>
    </citation>
    <scope>NUCLEOTIDE SEQUENCE [LARGE SCALE GENOMIC DNA]</scope>
    <source>
        <strain evidence="3 4">66/93</strain>
    </source>
</reference>
<sequence>MFDPQTQDQPLPQRLTRTLIIGAVVILVAIGGFTLIRDQFTEEEPPPPEPSAAPSPQATAQPTAPAGGDNLAQVDDWFPHSRTEFAEAGGVAADFAADVATIDYTRDDWDSHAERLGQWATDPYAVTLTTADGVAEGIWRALANDADAWTGSADVVEVTYFDPTSVTIVVQVQAEPDTGEDPTDLGEFSVDLTTNEGPGWRVDRAELLR</sequence>
<evidence type="ECO:0000313" key="4">
    <source>
        <dbReference type="Proteomes" id="UP001348641"/>
    </source>
</evidence>
<dbReference type="RefSeq" id="WP_330158827.1">
    <property type="nucleotide sequence ID" value="NZ_BAAAJA010000022.1"/>
</dbReference>
<keyword evidence="2" id="KW-0812">Transmembrane</keyword>
<dbReference type="Proteomes" id="UP001348641">
    <property type="component" value="Unassembled WGS sequence"/>
</dbReference>
<gene>
    <name evidence="3" type="ORF">Q8A49_14785</name>
</gene>
<proteinExistence type="predicted"/>